<dbReference type="EMBL" id="MT631369">
    <property type="protein sequence ID" value="QNO49044.1"/>
    <property type="molecule type" value="Genomic_DNA"/>
</dbReference>
<accession>A0A7G9YM10</accession>
<protein>
    <submittedName>
        <fullName evidence="1">Uncharacterized protein</fullName>
    </submittedName>
</protein>
<organism evidence="1">
    <name type="scientific">Candidatus Methanogaster sp. ANME-2c ERB4</name>
    <dbReference type="NCBI Taxonomy" id="2759911"/>
    <lineage>
        <taxon>Archaea</taxon>
        <taxon>Methanobacteriati</taxon>
        <taxon>Methanobacteriota</taxon>
        <taxon>Stenosarchaea group</taxon>
        <taxon>Methanomicrobia</taxon>
        <taxon>Methanosarcinales</taxon>
        <taxon>ANME-2 cluster</taxon>
        <taxon>Candidatus Methanogasteraceae</taxon>
        <taxon>Candidatus Methanogaster</taxon>
    </lineage>
</organism>
<proteinExistence type="predicted"/>
<gene>
    <name evidence="1" type="ORF">KNGNHFEO_00041</name>
</gene>
<reference evidence="1" key="1">
    <citation type="submission" date="2020-06" db="EMBL/GenBank/DDBJ databases">
        <title>Unique genomic features of the anaerobic methanotrophic archaea.</title>
        <authorList>
            <person name="Chadwick G.L."/>
            <person name="Skennerton C.T."/>
            <person name="Laso-Perez R."/>
            <person name="Leu A.O."/>
            <person name="Speth D.R."/>
            <person name="Yu H."/>
            <person name="Morgan-Lang C."/>
            <person name="Hatzenpichler R."/>
            <person name="Goudeau D."/>
            <person name="Malmstrom R."/>
            <person name="Brazelton W.J."/>
            <person name="Woyke T."/>
            <person name="Hallam S.J."/>
            <person name="Tyson G.W."/>
            <person name="Wegener G."/>
            <person name="Boetius A."/>
            <person name="Orphan V."/>
        </authorList>
    </citation>
    <scope>NUCLEOTIDE SEQUENCE</scope>
</reference>
<name>A0A7G9YM10_9EURY</name>
<dbReference type="AlphaFoldDB" id="A0A7G9YM10"/>
<evidence type="ECO:0000313" key="1">
    <source>
        <dbReference type="EMBL" id="QNO49044.1"/>
    </source>
</evidence>
<sequence>MRSDEIQKTIKKGLGNYRVKQVSISDKPYDLYVFSEDEDLNLFEGFLFTDIT</sequence>